<comment type="caution">
    <text evidence="2">The sequence shown here is derived from an EMBL/GenBank/DDBJ whole genome shotgun (WGS) entry which is preliminary data.</text>
</comment>
<dbReference type="OrthoDB" id="2158714at2759"/>
<accession>A0A5J5ED91</accession>
<dbReference type="EMBL" id="VXIS01000525">
    <property type="protein sequence ID" value="KAA8893016.1"/>
    <property type="molecule type" value="Genomic_DNA"/>
</dbReference>
<evidence type="ECO:0000313" key="2">
    <source>
        <dbReference type="EMBL" id="KAA8893016.1"/>
    </source>
</evidence>
<keyword evidence="3" id="KW-1185">Reference proteome</keyword>
<dbReference type="AlphaFoldDB" id="A0A5J5ED91"/>
<evidence type="ECO:0000313" key="3">
    <source>
        <dbReference type="Proteomes" id="UP000326924"/>
    </source>
</evidence>
<evidence type="ECO:0000256" key="1">
    <source>
        <dbReference type="SAM" id="MobiDB-lite"/>
    </source>
</evidence>
<reference evidence="2 3" key="1">
    <citation type="submission" date="2019-09" db="EMBL/GenBank/DDBJ databases">
        <title>Draft genome of the ectomycorrhizal ascomycete Sphaerosporella brunnea.</title>
        <authorList>
            <consortium name="DOE Joint Genome Institute"/>
            <person name="Benucci G.M."/>
            <person name="Marozzi G."/>
            <person name="Antonielli L."/>
            <person name="Sanchez S."/>
            <person name="Marco P."/>
            <person name="Wang X."/>
            <person name="Falini L.B."/>
            <person name="Barry K."/>
            <person name="Haridas S."/>
            <person name="Lipzen A."/>
            <person name="Labutti K."/>
            <person name="Grigoriev I.V."/>
            <person name="Murat C."/>
            <person name="Martin F."/>
            <person name="Albertini E."/>
            <person name="Donnini D."/>
            <person name="Bonito G."/>
        </authorList>
    </citation>
    <scope>NUCLEOTIDE SEQUENCE [LARGE SCALE GENOMIC DNA]</scope>
    <source>
        <strain evidence="2 3">Sb_GMNB300</strain>
    </source>
</reference>
<dbReference type="InParanoid" id="A0A5J5ED91"/>
<feature type="region of interest" description="Disordered" evidence="1">
    <location>
        <begin position="162"/>
        <end position="182"/>
    </location>
</feature>
<dbReference type="PANTHER" id="PTHR28218:SF1">
    <property type="entry name" value="VPS4-ASSOCIATED PROTEIN 1"/>
    <property type="match status" value="1"/>
</dbReference>
<dbReference type="InterPro" id="IPR013640">
    <property type="entry name" value="Vfa1"/>
</dbReference>
<dbReference type="PANTHER" id="PTHR28218">
    <property type="entry name" value="VPS4-ASSOCIATED PROTEIN 1"/>
    <property type="match status" value="1"/>
</dbReference>
<proteinExistence type="predicted"/>
<gene>
    <name evidence="2" type="ORF">FN846DRAFT_980829</name>
</gene>
<sequence length="182" mass="21015">MSTPSAPPKNLYHLRRVADASAKPCFVCYRQSTSVLITPDHSDFFYTCAGHLQDSGFCTPVVDEPEDAEKRRKEELQKEVERVKSEWDERQKKKKQTESDKKEDKNKKEDKDKDKDKEGEKEKEKEKEGEKDAAATAARVFTLHKKIYDMRVARLRQIAQAKRNQQLMKSPGFWPSVPKGGV</sequence>
<organism evidence="2 3">
    <name type="scientific">Sphaerosporella brunnea</name>
    <dbReference type="NCBI Taxonomy" id="1250544"/>
    <lineage>
        <taxon>Eukaryota</taxon>
        <taxon>Fungi</taxon>
        <taxon>Dikarya</taxon>
        <taxon>Ascomycota</taxon>
        <taxon>Pezizomycotina</taxon>
        <taxon>Pezizomycetes</taxon>
        <taxon>Pezizales</taxon>
        <taxon>Pyronemataceae</taxon>
        <taxon>Sphaerosporella</taxon>
    </lineage>
</organism>
<dbReference type="Proteomes" id="UP000326924">
    <property type="component" value="Unassembled WGS sequence"/>
</dbReference>
<feature type="region of interest" description="Disordered" evidence="1">
    <location>
        <begin position="65"/>
        <end position="136"/>
    </location>
</feature>
<feature type="compositionally biased region" description="Basic and acidic residues" evidence="1">
    <location>
        <begin position="68"/>
        <end position="133"/>
    </location>
</feature>
<protein>
    <submittedName>
        <fullName evidence="2">VPS4-associated protein 1</fullName>
    </submittedName>
</protein>
<dbReference type="Pfam" id="PF08432">
    <property type="entry name" value="Vfa1"/>
    <property type="match status" value="1"/>
</dbReference>
<name>A0A5J5ED91_9PEZI</name>
<dbReference type="GO" id="GO:0007034">
    <property type="term" value="P:vacuolar transport"/>
    <property type="evidence" value="ECO:0007669"/>
    <property type="project" value="TreeGrafter"/>
</dbReference>
<dbReference type="GO" id="GO:0005768">
    <property type="term" value="C:endosome"/>
    <property type="evidence" value="ECO:0007669"/>
    <property type="project" value="TreeGrafter"/>
</dbReference>